<comment type="caution">
    <text evidence="3">The sequence shown here is derived from an EMBL/GenBank/DDBJ whole genome shotgun (WGS) entry which is preliminary data.</text>
</comment>
<feature type="transmembrane region" description="Helical" evidence="1">
    <location>
        <begin position="50"/>
        <end position="68"/>
    </location>
</feature>
<keyword evidence="1" id="KW-0472">Membrane</keyword>
<dbReference type="SUPFAM" id="SSF103481">
    <property type="entry name" value="Multidrug resistance efflux transporter EmrE"/>
    <property type="match status" value="1"/>
</dbReference>
<accession>A0ABX1W2Z6</accession>
<protein>
    <submittedName>
        <fullName evidence="3">EamA family transporter</fullName>
    </submittedName>
</protein>
<dbReference type="EMBL" id="JABFCR010000036">
    <property type="protein sequence ID" value="NNU34229.1"/>
    <property type="molecule type" value="Genomic_DNA"/>
</dbReference>
<sequence length="74" mass="7723">MGIICQLAGWITINYAISRLESTKVSIALLSQTVTTGLLAVVLLGEELSVVEIIGSVIVLAGIAITFLKPKVVA</sequence>
<evidence type="ECO:0000313" key="4">
    <source>
        <dbReference type="Proteomes" id="UP000566071"/>
    </source>
</evidence>
<proteinExistence type="predicted"/>
<dbReference type="Proteomes" id="UP000566071">
    <property type="component" value="Unassembled WGS sequence"/>
</dbReference>
<organism evidence="3 4">
    <name type="scientific">Mucilaginibacter humi</name>
    <dbReference type="NCBI Taxonomy" id="2732510"/>
    <lineage>
        <taxon>Bacteria</taxon>
        <taxon>Pseudomonadati</taxon>
        <taxon>Bacteroidota</taxon>
        <taxon>Sphingobacteriia</taxon>
        <taxon>Sphingobacteriales</taxon>
        <taxon>Sphingobacteriaceae</taxon>
        <taxon>Mucilaginibacter</taxon>
    </lineage>
</organism>
<keyword evidence="1" id="KW-1133">Transmembrane helix</keyword>
<gene>
    <name evidence="3" type="ORF">HK413_08855</name>
</gene>
<evidence type="ECO:0000259" key="2">
    <source>
        <dbReference type="Pfam" id="PF00892"/>
    </source>
</evidence>
<dbReference type="InterPro" id="IPR000620">
    <property type="entry name" value="EamA_dom"/>
</dbReference>
<feature type="domain" description="EamA" evidence="2">
    <location>
        <begin position="2"/>
        <end position="67"/>
    </location>
</feature>
<dbReference type="Gene3D" id="1.10.3730.20">
    <property type="match status" value="1"/>
</dbReference>
<name>A0ABX1W2Z6_9SPHI</name>
<keyword evidence="1" id="KW-0812">Transmembrane</keyword>
<dbReference type="InterPro" id="IPR037185">
    <property type="entry name" value="EmrE-like"/>
</dbReference>
<reference evidence="3 4" key="1">
    <citation type="submission" date="2020-05" db="EMBL/GenBank/DDBJ databases">
        <authorList>
            <person name="Khan S.A."/>
            <person name="Jeon C.O."/>
            <person name="Chun B.H."/>
        </authorList>
    </citation>
    <scope>NUCLEOTIDE SEQUENCE [LARGE SCALE GENOMIC DNA]</scope>
    <source>
        <strain evidence="3 4">S1162</strain>
    </source>
</reference>
<evidence type="ECO:0000256" key="1">
    <source>
        <dbReference type="SAM" id="Phobius"/>
    </source>
</evidence>
<dbReference type="RefSeq" id="WP_175269912.1">
    <property type="nucleotide sequence ID" value="NZ_JABFCR010000036.1"/>
</dbReference>
<evidence type="ECO:0000313" key="3">
    <source>
        <dbReference type="EMBL" id="NNU34229.1"/>
    </source>
</evidence>
<dbReference type="Pfam" id="PF00892">
    <property type="entry name" value="EamA"/>
    <property type="match status" value="1"/>
</dbReference>
<keyword evidence="4" id="KW-1185">Reference proteome</keyword>
<feature type="transmembrane region" description="Helical" evidence="1">
    <location>
        <begin position="25"/>
        <end position="44"/>
    </location>
</feature>